<dbReference type="RefSeq" id="WP_190291964.1">
    <property type="nucleotide sequence ID" value="NZ_JABFCZ010000013.1"/>
</dbReference>
<dbReference type="EMBL" id="JABFCZ010000013">
    <property type="protein sequence ID" value="MBD1547211.1"/>
    <property type="molecule type" value="Genomic_DNA"/>
</dbReference>
<evidence type="ECO:0000256" key="2">
    <source>
        <dbReference type="ARBA" id="ARBA00007353"/>
    </source>
</evidence>
<comment type="similarity">
    <text evidence="2 10">Belongs to the purine nucleoside phosphorylase YfiH/LACC1 family.</text>
</comment>
<dbReference type="InterPro" id="IPR038371">
    <property type="entry name" value="Cu_polyphenol_OxRdtase_sf"/>
</dbReference>
<protein>
    <recommendedName>
        <fullName evidence="10">Purine nucleoside phosphorylase</fullName>
    </recommendedName>
</protein>
<evidence type="ECO:0000256" key="5">
    <source>
        <dbReference type="ARBA" id="ARBA00022801"/>
    </source>
</evidence>
<evidence type="ECO:0000256" key="1">
    <source>
        <dbReference type="ARBA" id="ARBA00000553"/>
    </source>
</evidence>
<comment type="catalytic activity">
    <reaction evidence="9">
        <text>S-methyl-5'-thioadenosine + phosphate = 5-(methylsulfanyl)-alpha-D-ribose 1-phosphate + adenine</text>
        <dbReference type="Rhea" id="RHEA:11852"/>
        <dbReference type="ChEBI" id="CHEBI:16708"/>
        <dbReference type="ChEBI" id="CHEBI:17509"/>
        <dbReference type="ChEBI" id="CHEBI:43474"/>
        <dbReference type="ChEBI" id="CHEBI:58533"/>
        <dbReference type="EC" id="2.4.2.28"/>
    </reaction>
    <physiologicalReaction direction="left-to-right" evidence="9">
        <dbReference type="Rhea" id="RHEA:11853"/>
    </physiologicalReaction>
</comment>
<dbReference type="NCBIfam" id="TIGR00726">
    <property type="entry name" value="peptidoglycan editing factor PgeF"/>
    <property type="match status" value="1"/>
</dbReference>
<evidence type="ECO:0000256" key="9">
    <source>
        <dbReference type="ARBA" id="ARBA00049893"/>
    </source>
</evidence>
<dbReference type="GO" id="GO:0005507">
    <property type="term" value="F:copper ion binding"/>
    <property type="evidence" value="ECO:0007669"/>
    <property type="project" value="TreeGrafter"/>
</dbReference>
<evidence type="ECO:0000256" key="8">
    <source>
        <dbReference type="ARBA" id="ARBA00048968"/>
    </source>
</evidence>
<evidence type="ECO:0000256" key="4">
    <source>
        <dbReference type="ARBA" id="ARBA00022723"/>
    </source>
</evidence>
<dbReference type="SUPFAM" id="SSF64438">
    <property type="entry name" value="CNF1/YfiH-like putative cysteine hydrolases"/>
    <property type="match status" value="1"/>
</dbReference>
<evidence type="ECO:0000313" key="12">
    <source>
        <dbReference type="Proteomes" id="UP000598467"/>
    </source>
</evidence>
<dbReference type="Pfam" id="PF02578">
    <property type="entry name" value="Cu-oxidase_4"/>
    <property type="match status" value="1"/>
</dbReference>
<keyword evidence="5" id="KW-0378">Hydrolase</keyword>
<dbReference type="PANTHER" id="PTHR30616">
    <property type="entry name" value="UNCHARACTERIZED PROTEIN YFIH"/>
    <property type="match status" value="1"/>
</dbReference>
<reference evidence="11" key="1">
    <citation type="submission" date="2020-05" db="EMBL/GenBank/DDBJ databases">
        <title>Identification of trans-AT polyketide cluster in two marine bacteria, producers of a novel glutaramide-containing polyketide sesbanimide D and analogs.</title>
        <authorList>
            <person name="Kacar D."/>
            <person name="Rodriguez P."/>
            <person name="Canedo L."/>
            <person name="Gonzalez E."/>
            <person name="Galan B."/>
            <person name="De La Calle F."/>
            <person name="Garcia J.L."/>
        </authorList>
    </citation>
    <scope>NUCLEOTIDE SEQUENCE</scope>
    <source>
        <strain evidence="11">PHM038</strain>
    </source>
</reference>
<dbReference type="CDD" id="cd16833">
    <property type="entry name" value="YfiH"/>
    <property type="match status" value="1"/>
</dbReference>
<accession>A0A926P4C7</accession>
<dbReference type="GO" id="GO:0017061">
    <property type="term" value="F:S-methyl-5-thioadenosine phosphorylase activity"/>
    <property type="evidence" value="ECO:0007669"/>
    <property type="project" value="UniProtKB-EC"/>
</dbReference>
<comment type="catalytic activity">
    <reaction evidence="7">
        <text>adenosine + H2O + H(+) = inosine + NH4(+)</text>
        <dbReference type="Rhea" id="RHEA:24408"/>
        <dbReference type="ChEBI" id="CHEBI:15377"/>
        <dbReference type="ChEBI" id="CHEBI:15378"/>
        <dbReference type="ChEBI" id="CHEBI:16335"/>
        <dbReference type="ChEBI" id="CHEBI:17596"/>
        <dbReference type="ChEBI" id="CHEBI:28938"/>
        <dbReference type="EC" id="3.5.4.4"/>
    </reaction>
    <physiologicalReaction direction="left-to-right" evidence="7">
        <dbReference type="Rhea" id="RHEA:24409"/>
    </physiologicalReaction>
</comment>
<dbReference type="Gene3D" id="3.60.140.10">
    <property type="entry name" value="CNF1/YfiH-like putative cysteine hydrolases"/>
    <property type="match status" value="1"/>
</dbReference>
<evidence type="ECO:0000256" key="10">
    <source>
        <dbReference type="RuleBase" id="RU361274"/>
    </source>
</evidence>
<sequence length="255" mass="27997">MIEAEELKQPGVRHGFFTRRGGVSSGIYDSLNIGTGSRDHPEQVAENRARVARQLGIDPSRLATPYQIHSAEVITLNAPFDDNADRRGDALVTDRPGLLIGVATADCGPVLFADREAGVIGAAHSGWKGAISGILENTVAAMEALGADRSRIAAVLGPTISQAAYEVGPEFRERLLEMSQENERYFRPSPREHHHQFDLPAFIVDRLKAAGLENSRNLDLCTYADEERFFSYRRTTHRGEPDYGRLISAIVLDGD</sequence>
<keyword evidence="3" id="KW-0808">Transferase</keyword>
<organism evidence="11 12">
    <name type="scientific">Roseibium aggregatum</name>
    <dbReference type="NCBI Taxonomy" id="187304"/>
    <lineage>
        <taxon>Bacteria</taxon>
        <taxon>Pseudomonadati</taxon>
        <taxon>Pseudomonadota</taxon>
        <taxon>Alphaproteobacteria</taxon>
        <taxon>Hyphomicrobiales</taxon>
        <taxon>Stappiaceae</taxon>
        <taxon>Roseibium</taxon>
    </lineage>
</organism>
<comment type="catalytic activity">
    <reaction evidence="8">
        <text>adenosine + phosphate = alpha-D-ribose 1-phosphate + adenine</text>
        <dbReference type="Rhea" id="RHEA:27642"/>
        <dbReference type="ChEBI" id="CHEBI:16335"/>
        <dbReference type="ChEBI" id="CHEBI:16708"/>
        <dbReference type="ChEBI" id="CHEBI:43474"/>
        <dbReference type="ChEBI" id="CHEBI:57720"/>
        <dbReference type="EC" id="2.4.2.1"/>
    </reaction>
    <physiologicalReaction direction="left-to-right" evidence="8">
        <dbReference type="Rhea" id="RHEA:27643"/>
    </physiologicalReaction>
</comment>
<keyword evidence="4" id="KW-0479">Metal-binding</keyword>
<name>A0A926P4C7_9HYPH</name>
<dbReference type="Proteomes" id="UP000598467">
    <property type="component" value="Unassembled WGS sequence"/>
</dbReference>
<gene>
    <name evidence="11" type="primary">pgeF</name>
    <name evidence="11" type="ORF">HK439_13165</name>
</gene>
<dbReference type="InterPro" id="IPR003730">
    <property type="entry name" value="Cu_polyphenol_OxRdtase"/>
</dbReference>
<comment type="caution">
    <text evidence="11">The sequence shown here is derived from an EMBL/GenBank/DDBJ whole genome shotgun (WGS) entry which is preliminary data.</text>
</comment>
<evidence type="ECO:0000256" key="6">
    <source>
        <dbReference type="ARBA" id="ARBA00022833"/>
    </source>
</evidence>
<dbReference type="PANTHER" id="PTHR30616:SF2">
    <property type="entry name" value="PURINE NUCLEOSIDE PHOSPHORYLASE LACC1"/>
    <property type="match status" value="1"/>
</dbReference>
<dbReference type="InterPro" id="IPR011324">
    <property type="entry name" value="Cytotoxic_necrot_fac-like_cat"/>
</dbReference>
<proteinExistence type="inferred from homology"/>
<evidence type="ECO:0000313" key="11">
    <source>
        <dbReference type="EMBL" id="MBD1547211.1"/>
    </source>
</evidence>
<comment type="catalytic activity">
    <reaction evidence="1">
        <text>inosine + phosphate = alpha-D-ribose 1-phosphate + hypoxanthine</text>
        <dbReference type="Rhea" id="RHEA:27646"/>
        <dbReference type="ChEBI" id="CHEBI:17368"/>
        <dbReference type="ChEBI" id="CHEBI:17596"/>
        <dbReference type="ChEBI" id="CHEBI:43474"/>
        <dbReference type="ChEBI" id="CHEBI:57720"/>
        <dbReference type="EC" id="2.4.2.1"/>
    </reaction>
    <physiologicalReaction direction="left-to-right" evidence="1">
        <dbReference type="Rhea" id="RHEA:27647"/>
    </physiologicalReaction>
</comment>
<dbReference type="AlphaFoldDB" id="A0A926P4C7"/>
<evidence type="ECO:0000256" key="3">
    <source>
        <dbReference type="ARBA" id="ARBA00022679"/>
    </source>
</evidence>
<dbReference type="GO" id="GO:0016787">
    <property type="term" value="F:hydrolase activity"/>
    <property type="evidence" value="ECO:0007669"/>
    <property type="project" value="UniProtKB-KW"/>
</dbReference>
<keyword evidence="6" id="KW-0862">Zinc</keyword>
<evidence type="ECO:0000256" key="7">
    <source>
        <dbReference type="ARBA" id="ARBA00047989"/>
    </source>
</evidence>